<dbReference type="FunFam" id="2.60.120.920:FF:000020">
    <property type="entry name" value="Putative E3 ubiquitin-protein ligase NEURL1B"/>
    <property type="match status" value="1"/>
</dbReference>
<keyword evidence="4" id="KW-0862">Zinc</keyword>
<dbReference type="PANTHER" id="PTHR12429:SF10">
    <property type="entry name" value="E3 UBIQUITIN-PROTEIN LIGASE NEURL1B"/>
    <property type="match status" value="1"/>
</dbReference>
<dbReference type="InterPro" id="IPR006573">
    <property type="entry name" value="NHR_dom"/>
</dbReference>
<organism evidence="7 8">
    <name type="scientific">Pavo cristatus</name>
    <name type="common">Indian peafowl</name>
    <name type="synonym">Blue peafowl</name>
    <dbReference type="NCBI Taxonomy" id="9049"/>
    <lineage>
        <taxon>Eukaryota</taxon>
        <taxon>Metazoa</taxon>
        <taxon>Chordata</taxon>
        <taxon>Craniata</taxon>
        <taxon>Vertebrata</taxon>
        <taxon>Euteleostomi</taxon>
        <taxon>Archelosauria</taxon>
        <taxon>Archosauria</taxon>
        <taxon>Dinosauria</taxon>
        <taxon>Saurischia</taxon>
        <taxon>Theropoda</taxon>
        <taxon>Coelurosauria</taxon>
        <taxon>Aves</taxon>
        <taxon>Neognathae</taxon>
        <taxon>Galloanserae</taxon>
        <taxon>Galliformes</taxon>
        <taxon>Phasianidae</taxon>
        <taxon>Phasianinae</taxon>
        <taxon>Pavo</taxon>
    </lineage>
</organism>
<proteinExistence type="predicted"/>
<evidence type="ECO:0000256" key="4">
    <source>
        <dbReference type="ARBA" id="ARBA00022833"/>
    </source>
</evidence>
<dbReference type="InterPro" id="IPR043136">
    <property type="entry name" value="B30.2/SPRY_sf"/>
</dbReference>
<keyword evidence="8" id="KW-1185">Reference proteome</keyword>
<dbReference type="GO" id="GO:0008270">
    <property type="term" value="F:zinc ion binding"/>
    <property type="evidence" value="ECO:0007669"/>
    <property type="project" value="UniProtKB-KW"/>
</dbReference>
<dbReference type="FunFam" id="2.60.120.920:FF:000005">
    <property type="entry name" value="Putative E3 ubiquitin-protein ligase NEURL1B"/>
    <property type="match status" value="1"/>
</dbReference>
<dbReference type="GO" id="GO:0061630">
    <property type="term" value="F:ubiquitin protein ligase activity"/>
    <property type="evidence" value="ECO:0007669"/>
    <property type="project" value="TreeGrafter"/>
</dbReference>
<accession>A0A8C9FRN7</accession>
<dbReference type="Proteomes" id="UP000694428">
    <property type="component" value="Unplaced"/>
</dbReference>
<feature type="domain" description="NHR" evidence="6">
    <location>
        <begin position="3"/>
        <end position="159"/>
    </location>
</feature>
<evidence type="ECO:0000313" key="7">
    <source>
        <dbReference type="Ensembl" id="ENSPSTP00000020035.1"/>
    </source>
</evidence>
<feature type="region of interest" description="Disordered" evidence="5">
    <location>
        <begin position="418"/>
        <end position="440"/>
    </location>
</feature>
<dbReference type="Ensembl" id="ENSPSTT00000021009.1">
    <property type="protein sequence ID" value="ENSPSTP00000020035.1"/>
    <property type="gene ID" value="ENSPSTG00000014529.1"/>
</dbReference>
<evidence type="ECO:0000313" key="8">
    <source>
        <dbReference type="Proteomes" id="UP000694428"/>
    </source>
</evidence>
<dbReference type="AlphaFoldDB" id="A0A8C9FRN7"/>
<dbReference type="PROSITE" id="PS51065">
    <property type="entry name" value="NHR"/>
    <property type="match status" value="2"/>
</dbReference>
<dbReference type="Pfam" id="PF07177">
    <property type="entry name" value="Neuralized"/>
    <property type="match status" value="2"/>
</dbReference>
<reference evidence="7" key="2">
    <citation type="submission" date="2025-09" db="UniProtKB">
        <authorList>
            <consortium name="Ensembl"/>
        </authorList>
    </citation>
    <scope>IDENTIFICATION</scope>
</reference>
<evidence type="ECO:0000256" key="3">
    <source>
        <dbReference type="ARBA" id="ARBA00022771"/>
    </source>
</evidence>
<sequence>MEPLRFHTHAKGKNVRLDAHSRRATRRNSFCNGVTFTNRPIHLYEKVRLKLVGVHHGWSGALRFGFTIHDPSQMSSDDIPKYACPDLVTRPGYWAKALPERFAVRDNILAFWVDRHGRVFYSINDEEPILFHCGIKVSGPLWALIDVYGITHEVQILGNTCLPQSNHDSANFNNNELENNQVVAKIANLNLSRVPGLATDNHIIPCCPNRRLRVQGVPAFLDTDLRFHPTRGPDITFSQDRMVACTNWQESNRTLVFSDRPLHIGESLFVEVGHLGLPYYGALSFGLTSCDPSTLRTNELPADPDFLLDRKEYWVVYRAFPVLSGGDILNFTVLPNGEVHHGVNGASRGMLMCVDTSQSLWVFFTIHGVINQLKILGKLLKERITGTHHGAQQRALCVHVSLCPEGAESSPVLAGTVQSSPVTVSPSGSPGGSQYDSDSDMAFSVNRSSSASESSLGKEGLARGCQVGSTVGCGYCLVEDAGPCMGKALEGRALSIDLGMVIESLRLENTTEII</sequence>
<evidence type="ECO:0000256" key="2">
    <source>
        <dbReference type="ARBA" id="ARBA00022737"/>
    </source>
</evidence>
<keyword evidence="3" id="KW-0863">Zinc-finger</keyword>
<dbReference type="GO" id="GO:0070086">
    <property type="term" value="P:ubiquitin-dependent endocytosis"/>
    <property type="evidence" value="ECO:0007669"/>
    <property type="project" value="TreeGrafter"/>
</dbReference>
<dbReference type="SMART" id="SM00588">
    <property type="entry name" value="NEUZ"/>
    <property type="match status" value="2"/>
</dbReference>
<keyword evidence="2" id="KW-0677">Repeat</keyword>
<keyword evidence="1" id="KW-0479">Metal-binding</keyword>
<protein>
    <recommendedName>
        <fullName evidence="6">NHR domain-containing protein</fullName>
    </recommendedName>
</protein>
<feature type="domain" description="NHR" evidence="6">
    <location>
        <begin position="224"/>
        <end position="378"/>
    </location>
</feature>
<evidence type="ECO:0000259" key="6">
    <source>
        <dbReference type="PROSITE" id="PS51065"/>
    </source>
</evidence>
<evidence type="ECO:0000256" key="1">
    <source>
        <dbReference type="ARBA" id="ARBA00022723"/>
    </source>
</evidence>
<dbReference type="GO" id="GO:0005769">
    <property type="term" value="C:early endosome"/>
    <property type="evidence" value="ECO:0007669"/>
    <property type="project" value="TreeGrafter"/>
</dbReference>
<name>A0A8C9FRN7_PAVCR</name>
<dbReference type="Gene3D" id="2.60.120.920">
    <property type="match status" value="2"/>
</dbReference>
<dbReference type="InterPro" id="IPR037962">
    <property type="entry name" value="Neuralized"/>
</dbReference>
<reference evidence="7" key="1">
    <citation type="submission" date="2025-08" db="UniProtKB">
        <authorList>
            <consortium name="Ensembl"/>
        </authorList>
    </citation>
    <scope>IDENTIFICATION</scope>
</reference>
<dbReference type="PANTHER" id="PTHR12429">
    <property type="entry name" value="NEURALIZED"/>
    <property type="match status" value="1"/>
</dbReference>
<feature type="compositionally biased region" description="Low complexity" evidence="5">
    <location>
        <begin position="418"/>
        <end position="436"/>
    </location>
</feature>
<evidence type="ECO:0000256" key="5">
    <source>
        <dbReference type="SAM" id="MobiDB-lite"/>
    </source>
</evidence>